<evidence type="ECO:0000256" key="2">
    <source>
        <dbReference type="ARBA" id="ARBA00022737"/>
    </source>
</evidence>
<keyword evidence="5 6" id="KW-0111">Calcium/phospholipid-binding</keyword>
<dbReference type="PROSITE" id="PS51897">
    <property type="entry name" value="ANNEXIN_2"/>
    <property type="match status" value="2"/>
</dbReference>
<sequence length="182" mass="20311">MADRNWSTTGRHRLLIACLDEKTARDGGTNVDPKMAEDDAKQLYKDGEKIWGTNEKSFVEIFTKRNRPHLAAVDVAYEKLYGHSLEEAVKKETSGSFGAGLLTLLRCAKNSAKYFAEVLYNAMNGLGTSNTILLRTVVTKAGSIEMEDIKKEYSAAYKISLLDAIHKDTSGHYRTFLINLVE</sequence>
<reference evidence="7 8" key="1">
    <citation type="journal article" date="2019" name="Nat. Plants">
        <title>Stout camphor tree genome fills gaps in understanding of flowering plant genome evolution.</title>
        <authorList>
            <person name="Chaw S.M."/>
            <person name="Liu Y.C."/>
            <person name="Wu Y.W."/>
            <person name="Wang H.Y."/>
            <person name="Lin C.I."/>
            <person name="Wu C.S."/>
            <person name="Ke H.M."/>
            <person name="Chang L.Y."/>
            <person name="Hsu C.Y."/>
            <person name="Yang H.T."/>
            <person name="Sudianto E."/>
            <person name="Hsu M.H."/>
            <person name="Wu K.P."/>
            <person name="Wang L.N."/>
            <person name="Leebens-Mack J.H."/>
            <person name="Tsai I.J."/>
        </authorList>
    </citation>
    <scope>NUCLEOTIDE SEQUENCE [LARGE SCALE GENOMIC DNA]</scope>
    <source>
        <strain evidence="8">cv. Chaw 1501</strain>
        <tissue evidence="7">Young leaves</tissue>
    </source>
</reference>
<keyword evidence="8" id="KW-1185">Reference proteome</keyword>
<organism evidence="7 8">
    <name type="scientific">Cinnamomum micranthum f. kanehirae</name>
    <dbReference type="NCBI Taxonomy" id="337451"/>
    <lineage>
        <taxon>Eukaryota</taxon>
        <taxon>Viridiplantae</taxon>
        <taxon>Streptophyta</taxon>
        <taxon>Embryophyta</taxon>
        <taxon>Tracheophyta</taxon>
        <taxon>Spermatophyta</taxon>
        <taxon>Magnoliopsida</taxon>
        <taxon>Magnoliidae</taxon>
        <taxon>Laurales</taxon>
        <taxon>Lauraceae</taxon>
        <taxon>Cinnamomum</taxon>
    </lineage>
</organism>
<comment type="caution">
    <text evidence="7">The sequence shown here is derived from an EMBL/GenBank/DDBJ whole genome shotgun (WGS) entry which is preliminary data.</text>
</comment>
<dbReference type="STRING" id="337451.A0A443N9A6"/>
<dbReference type="EMBL" id="QPKB01000001">
    <property type="protein sequence ID" value="RWR75111.1"/>
    <property type="molecule type" value="Genomic_DNA"/>
</dbReference>
<evidence type="ECO:0000313" key="8">
    <source>
        <dbReference type="Proteomes" id="UP000283530"/>
    </source>
</evidence>
<dbReference type="PROSITE" id="PS00223">
    <property type="entry name" value="ANNEXIN_1"/>
    <property type="match status" value="1"/>
</dbReference>
<comment type="similarity">
    <text evidence="1 6">Belongs to the annexin family.</text>
</comment>
<name>A0A443N9A6_9MAGN</name>
<evidence type="ECO:0000256" key="6">
    <source>
        <dbReference type="RuleBase" id="RU003540"/>
    </source>
</evidence>
<protein>
    <recommendedName>
        <fullName evidence="6">Annexin</fullName>
    </recommendedName>
</protein>
<dbReference type="InterPro" id="IPR037104">
    <property type="entry name" value="Annexin_sf"/>
</dbReference>
<evidence type="ECO:0000313" key="7">
    <source>
        <dbReference type="EMBL" id="RWR75111.1"/>
    </source>
</evidence>
<dbReference type="FunFam" id="1.10.220.10:FF:000001">
    <property type="entry name" value="Annexin"/>
    <property type="match status" value="1"/>
</dbReference>
<dbReference type="InterPro" id="IPR001464">
    <property type="entry name" value="Annexin"/>
</dbReference>
<dbReference type="FunFam" id="1.10.220.10:FF:000002">
    <property type="entry name" value="Annexin"/>
    <property type="match status" value="1"/>
</dbReference>
<dbReference type="InterPro" id="IPR018252">
    <property type="entry name" value="Annexin_repeat_CS"/>
</dbReference>
<dbReference type="PANTHER" id="PTHR10502">
    <property type="entry name" value="ANNEXIN"/>
    <property type="match status" value="1"/>
</dbReference>
<dbReference type="SUPFAM" id="SSF47874">
    <property type="entry name" value="Annexin"/>
    <property type="match status" value="1"/>
</dbReference>
<accession>A0A443N9A6</accession>
<dbReference type="GO" id="GO:0005544">
    <property type="term" value="F:calcium-dependent phospholipid binding"/>
    <property type="evidence" value="ECO:0007669"/>
    <property type="project" value="UniProtKB-KW"/>
</dbReference>
<dbReference type="Pfam" id="PF00191">
    <property type="entry name" value="Annexin"/>
    <property type="match status" value="2"/>
</dbReference>
<dbReference type="GO" id="GO:0009651">
    <property type="term" value="P:response to salt stress"/>
    <property type="evidence" value="ECO:0007669"/>
    <property type="project" value="TreeGrafter"/>
</dbReference>
<dbReference type="SMART" id="SM00335">
    <property type="entry name" value="ANX"/>
    <property type="match status" value="2"/>
</dbReference>
<dbReference type="AlphaFoldDB" id="A0A443N9A6"/>
<dbReference type="PRINTS" id="PR00196">
    <property type="entry name" value="ANNEXIN"/>
</dbReference>
<dbReference type="PANTHER" id="PTHR10502:SF102">
    <property type="entry name" value="ANNEXIN B11"/>
    <property type="match status" value="1"/>
</dbReference>
<proteinExistence type="inferred from homology"/>
<dbReference type="OrthoDB" id="37886at2759"/>
<dbReference type="GO" id="GO:0001786">
    <property type="term" value="F:phosphatidylserine binding"/>
    <property type="evidence" value="ECO:0007669"/>
    <property type="project" value="TreeGrafter"/>
</dbReference>
<evidence type="ECO:0000256" key="1">
    <source>
        <dbReference type="ARBA" id="ARBA00007831"/>
    </source>
</evidence>
<gene>
    <name evidence="7" type="ORF">CKAN_00347700</name>
</gene>
<keyword evidence="3 6" id="KW-0106">Calcium</keyword>
<dbReference type="GO" id="GO:0005737">
    <property type="term" value="C:cytoplasm"/>
    <property type="evidence" value="ECO:0007669"/>
    <property type="project" value="TreeGrafter"/>
</dbReference>
<dbReference type="Gene3D" id="1.10.220.10">
    <property type="entry name" value="Annexin"/>
    <property type="match status" value="2"/>
</dbReference>
<dbReference type="GO" id="GO:0005509">
    <property type="term" value="F:calcium ion binding"/>
    <property type="evidence" value="ECO:0007669"/>
    <property type="project" value="InterPro"/>
</dbReference>
<evidence type="ECO:0000256" key="4">
    <source>
        <dbReference type="ARBA" id="ARBA00023216"/>
    </source>
</evidence>
<comment type="domain">
    <text evidence="6">A pair of annexin repeats may form one binding site for calcium and phospholipid.</text>
</comment>
<keyword evidence="4 6" id="KW-0041">Annexin</keyword>
<dbReference type="InterPro" id="IPR018502">
    <property type="entry name" value="Annexin_repeat"/>
</dbReference>
<evidence type="ECO:0000256" key="3">
    <source>
        <dbReference type="ARBA" id="ARBA00022837"/>
    </source>
</evidence>
<dbReference type="GO" id="GO:0009414">
    <property type="term" value="P:response to water deprivation"/>
    <property type="evidence" value="ECO:0007669"/>
    <property type="project" value="TreeGrafter"/>
</dbReference>
<dbReference type="Proteomes" id="UP000283530">
    <property type="component" value="Unassembled WGS sequence"/>
</dbReference>
<evidence type="ECO:0000256" key="5">
    <source>
        <dbReference type="ARBA" id="ARBA00023302"/>
    </source>
</evidence>
<dbReference type="GO" id="GO:0009409">
    <property type="term" value="P:response to cold"/>
    <property type="evidence" value="ECO:0007669"/>
    <property type="project" value="TreeGrafter"/>
</dbReference>
<dbReference type="GO" id="GO:0009408">
    <property type="term" value="P:response to heat"/>
    <property type="evidence" value="ECO:0007669"/>
    <property type="project" value="TreeGrafter"/>
</dbReference>
<dbReference type="GO" id="GO:0005886">
    <property type="term" value="C:plasma membrane"/>
    <property type="evidence" value="ECO:0007669"/>
    <property type="project" value="TreeGrafter"/>
</dbReference>
<keyword evidence="2 6" id="KW-0677">Repeat</keyword>